<evidence type="ECO:0000313" key="2">
    <source>
        <dbReference type="EMBL" id="PNJ75855.1"/>
    </source>
</evidence>
<protein>
    <submittedName>
        <fullName evidence="2">CADM1 isoform 6</fullName>
    </submittedName>
</protein>
<dbReference type="EMBL" id="NDHI03003374">
    <property type="protein sequence ID" value="PNJ75855.1"/>
    <property type="molecule type" value="Genomic_DNA"/>
</dbReference>
<name>A0A2J8X1E7_PONAB</name>
<reference evidence="2" key="1">
    <citation type="submission" date="2017-12" db="EMBL/GenBank/DDBJ databases">
        <title>High-resolution comparative analysis of great ape genomes.</title>
        <authorList>
            <person name="Pollen A."/>
            <person name="Hastie A."/>
            <person name="Hormozdiari F."/>
            <person name="Dougherty M."/>
            <person name="Liu R."/>
            <person name="Chaisson M."/>
            <person name="Hoppe E."/>
            <person name="Hill C."/>
            <person name="Pang A."/>
            <person name="Hillier L."/>
            <person name="Baker C."/>
            <person name="Armstrong J."/>
            <person name="Shendure J."/>
            <person name="Paten B."/>
            <person name="Wilson R."/>
            <person name="Chao H."/>
            <person name="Schneider V."/>
            <person name="Ventura M."/>
            <person name="Kronenberg Z."/>
            <person name="Murali S."/>
            <person name="Gordon D."/>
            <person name="Cantsilieris S."/>
            <person name="Munson K."/>
            <person name="Nelson B."/>
            <person name="Raja A."/>
            <person name="Underwood J."/>
            <person name="Diekhans M."/>
            <person name="Fiddes I."/>
            <person name="Haussler D."/>
            <person name="Eichler E."/>
        </authorList>
    </citation>
    <scope>NUCLEOTIDE SEQUENCE [LARGE SCALE GENOMIC DNA]</scope>
    <source>
        <strain evidence="2">Susie</strain>
    </source>
</reference>
<evidence type="ECO:0000256" key="1">
    <source>
        <dbReference type="SAM" id="SignalP"/>
    </source>
</evidence>
<accession>A0A2J8X1E7</accession>
<keyword evidence="1" id="KW-0732">Signal</keyword>
<sequence>MASAVLPSGSQCAAAAAVAAAAAPPGLRLRLLLLLFSAAALIPTGLTSSPRLECSGTISAHCSLSLPVLR</sequence>
<comment type="caution">
    <text evidence="2">The sequence shown here is derived from an EMBL/GenBank/DDBJ whole genome shotgun (WGS) entry which is preliminary data.</text>
</comment>
<feature type="chain" id="PRO_5014372926" evidence="1">
    <location>
        <begin position="48"/>
        <end position="70"/>
    </location>
</feature>
<organism evidence="2">
    <name type="scientific">Pongo abelii</name>
    <name type="common">Sumatran orangutan</name>
    <name type="synonym">Pongo pygmaeus abelii</name>
    <dbReference type="NCBI Taxonomy" id="9601"/>
    <lineage>
        <taxon>Eukaryota</taxon>
        <taxon>Metazoa</taxon>
        <taxon>Chordata</taxon>
        <taxon>Craniata</taxon>
        <taxon>Vertebrata</taxon>
        <taxon>Euteleostomi</taxon>
        <taxon>Mammalia</taxon>
        <taxon>Eutheria</taxon>
        <taxon>Euarchontoglires</taxon>
        <taxon>Primates</taxon>
        <taxon>Haplorrhini</taxon>
        <taxon>Catarrhini</taxon>
        <taxon>Hominidae</taxon>
        <taxon>Pongo</taxon>
    </lineage>
</organism>
<feature type="signal peptide" evidence="1">
    <location>
        <begin position="1"/>
        <end position="47"/>
    </location>
</feature>
<proteinExistence type="predicted"/>
<gene>
    <name evidence="2" type="ORF">CR201_G0006105</name>
</gene>
<dbReference type="AlphaFoldDB" id="A0A2J8X1E7"/>